<feature type="binding site" evidence="25">
    <location>
        <position position="61"/>
    </location>
    <ligand>
        <name>Mg(2+)</name>
        <dbReference type="ChEBI" id="CHEBI:18420"/>
        <label>1</label>
    </ligand>
</feature>
<evidence type="ECO:0000256" key="13">
    <source>
        <dbReference type="ARBA" id="ARBA00022842"/>
    </source>
</evidence>
<dbReference type="InterPro" id="IPR036705">
    <property type="entry name" value="Ribosyl_crysJ1_sf"/>
</dbReference>
<comment type="similarity">
    <text evidence="5">Belongs to the ADP-ribosylglycohydrolase family.</text>
</comment>
<dbReference type="GO" id="GO:0005694">
    <property type="term" value="C:chromosome"/>
    <property type="evidence" value="ECO:0007669"/>
    <property type="project" value="UniProtKB-SubCell"/>
</dbReference>
<feature type="binding site" evidence="25">
    <location>
        <position position="63"/>
    </location>
    <ligand>
        <name>Mg(2+)</name>
        <dbReference type="ChEBI" id="CHEBI:18420"/>
        <label>1</label>
    </ligand>
</feature>
<evidence type="ECO:0000256" key="20">
    <source>
        <dbReference type="ARBA" id="ARBA00042722"/>
    </source>
</evidence>
<keyword evidence="12" id="KW-0378">Hydrolase</keyword>
<name>A0AAN8P8C1_POLSC</name>
<dbReference type="Proteomes" id="UP001372834">
    <property type="component" value="Unassembled WGS sequence"/>
</dbReference>
<keyword evidence="15" id="KW-0234">DNA repair</keyword>
<evidence type="ECO:0000256" key="23">
    <source>
        <dbReference type="ARBA" id="ARBA00043193"/>
    </source>
</evidence>
<comment type="caution">
    <text evidence="26">The sequence shown here is derived from an EMBL/GenBank/DDBJ whole genome shotgun (WGS) entry which is preliminary data.</text>
</comment>
<evidence type="ECO:0000256" key="10">
    <source>
        <dbReference type="ARBA" id="ARBA00022723"/>
    </source>
</evidence>
<evidence type="ECO:0000256" key="17">
    <source>
        <dbReference type="ARBA" id="ARBA00041057"/>
    </source>
</evidence>
<keyword evidence="8" id="KW-0158">Chromosome</keyword>
<comment type="subunit">
    <text evidence="6">Monomer.</text>
</comment>
<keyword evidence="9" id="KW-0963">Cytoplasm</keyword>
<evidence type="ECO:0000256" key="24">
    <source>
        <dbReference type="ARBA" id="ARBA00049015"/>
    </source>
</evidence>
<dbReference type="Pfam" id="PF03747">
    <property type="entry name" value="ADP_ribosyl_GH"/>
    <property type="match status" value="1"/>
</dbReference>
<evidence type="ECO:0000256" key="22">
    <source>
        <dbReference type="ARBA" id="ARBA00043187"/>
    </source>
</evidence>
<evidence type="ECO:0000256" key="5">
    <source>
        <dbReference type="ARBA" id="ARBA00010702"/>
    </source>
</evidence>
<dbReference type="EMBL" id="JAWJWE010000003">
    <property type="protein sequence ID" value="KAK6639020.1"/>
    <property type="molecule type" value="Genomic_DNA"/>
</dbReference>
<evidence type="ECO:0000256" key="18">
    <source>
        <dbReference type="ARBA" id="ARBA00042398"/>
    </source>
</evidence>
<dbReference type="GO" id="GO:0140290">
    <property type="term" value="P:peptidyl-serine ADP-deribosylation"/>
    <property type="evidence" value="ECO:0007669"/>
    <property type="project" value="UniProtKB-ARBA"/>
</dbReference>
<dbReference type="GO" id="GO:0004649">
    <property type="term" value="F:poly(ADP-ribose) glycohydrolase activity"/>
    <property type="evidence" value="ECO:0007669"/>
    <property type="project" value="UniProtKB-EC"/>
</dbReference>
<keyword evidence="13 25" id="KW-0460">Magnesium</keyword>
<dbReference type="PANTHER" id="PTHR16222">
    <property type="entry name" value="ADP-RIBOSYLGLYCOHYDROLASE"/>
    <property type="match status" value="1"/>
</dbReference>
<dbReference type="FunFam" id="1.10.4080.10:FF:000001">
    <property type="entry name" value="ADP-ribose glycohydrolase ARH3"/>
    <property type="match status" value="1"/>
</dbReference>
<dbReference type="GO" id="GO:0006281">
    <property type="term" value="P:DNA repair"/>
    <property type="evidence" value="ECO:0007669"/>
    <property type="project" value="UniProtKB-KW"/>
</dbReference>
<dbReference type="PANTHER" id="PTHR16222:SF24">
    <property type="entry name" value="ADP-RIBOSYLHYDROLASE ARH3"/>
    <property type="match status" value="1"/>
</dbReference>
<dbReference type="Gene3D" id="1.10.4080.10">
    <property type="entry name" value="ADP-ribosylation/Crystallin J1"/>
    <property type="match status" value="1"/>
</dbReference>
<proteinExistence type="inferred from homology"/>
<organism evidence="26 27">
    <name type="scientific">Polyplax serrata</name>
    <name type="common">Common mouse louse</name>
    <dbReference type="NCBI Taxonomy" id="468196"/>
    <lineage>
        <taxon>Eukaryota</taxon>
        <taxon>Metazoa</taxon>
        <taxon>Ecdysozoa</taxon>
        <taxon>Arthropoda</taxon>
        <taxon>Hexapoda</taxon>
        <taxon>Insecta</taxon>
        <taxon>Pterygota</taxon>
        <taxon>Neoptera</taxon>
        <taxon>Paraneoptera</taxon>
        <taxon>Psocodea</taxon>
        <taxon>Troctomorpha</taxon>
        <taxon>Phthiraptera</taxon>
        <taxon>Anoplura</taxon>
        <taxon>Polyplacidae</taxon>
        <taxon>Polyplax</taxon>
    </lineage>
</organism>
<evidence type="ECO:0000256" key="8">
    <source>
        <dbReference type="ARBA" id="ARBA00022454"/>
    </source>
</evidence>
<evidence type="ECO:0000256" key="11">
    <source>
        <dbReference type="ARBA" id="ARBA00022763"/>
    </source>
</evidence>
<keyword evidence="14" id="KW-0496">Mitochondrion</keyword>
<evidence type="ECO:0000256" key="14">
    <source>
        <dbReference type="ARBA" id="ARBA00023128"/>
    </source>
</evidence>
<accession>A0AAN8P8C1</accession>
<dbReference type="GO" id="GO:0005759">
    <property type="term" value="C:mitochondrial matrix"/>
    <property type="evidence" value="ECO:0007669"/>
    <property type="project" value="UniProtKB-SubCell"/>
</dbReference>
<sequence length="347" mass="38020">MAALDKVLLASKFRGTLVGALLGDCLGAPYEDVGSISLRQLQSYFDKMETANLKGPCKPYTDDSAMTRCITKSLIEKETVDEVDIAKKFITEFYKEPNRGYGANVVSVFDKLLSTQVSDPFGPAREQFNGSGSYGNGAAMRTSPVALLYHDNVSDLIKMATSVSKITHTHKLGVNGAILQCLAIRKSLQLNPKNKLDINKFASELISEIKDVEASTDALNINKYTYESQLKAMKDFFTREQSPAEDEVVTTLGNSVSSIFSVPTAIYCFLRAQESIPHIETDNPFRRAVQYAISLGGDTDTIASMAGAIAGAYFGIEGINVNLQKQCEKIDETLEMAEQLFALQQKK</sequence>
<keyword evidence="11" id="KW-0227">DNA damage</keyword>
<dbReference type="GO" id="GO:0046872">
    <property type="term" value="F:metal ion binding"/>
    <property type="evidence" value="ECO:0007669"/>
    <property type="project" value="UniProtKB-KW"/>
</dbReference>
<dbReference type="InterPro" id="IPR050792">
    <property type="entry name" value="ADP-ribosylglycohydrolase"/>
</dbReference>
<reference evidence="26 27" key="1">
    <citation type="submission" date="2023-10" db="EMBL/GenBank/DDBJ databases">
        <title>Genomes of two closely related lineages of the louse Polyplax serrata with different host specificities.</title>
        <authorList>
            <person name="Martinu J."/>
            <person name="Tarabai H."/>
            <person name="Stefka J."/>
            <person name="Hypsa V."/>
        </authorList>
    </citation>
    <scope>NUCLEOTIDE SEQUENCE [LARGE SCALE GENOMIC DNA]</scope>
    <source>
        <strain evidence="26">HR10_N</strain>
    </source>
</reference>
<evidence type="ECO:0000256" key="1">
    <source>
        <dbReference type="ARBA" id="ARBA00004123"/>
    </source>
</evidence>
<protein>
    <recommendedName>
        <fullName evidence="17">ADP-ribosylhydrolase ARH3</fullName>
        <ecNumber evidence="7">3.2.1.143</ecNumber>
    </recommendedName>
    <alternativeName>
        <fullName evidence="18">ADP-ribose glycohydrolase ARH3</fullName>
    </alternativeName>
    <alternativeName>
        <fullName evidence="19">ADP-ribosylhydrolase 3</fullName>
    </alternativeName>
    <alternativeName>
        <fullName evidence="22">O-acetyl-ADP-ribose deacetylase ARH3</fullName>
    </alternativeName>
    <alternativeName>
        <fullName evidence="23">Poly(ADP-ribose) glycohydrolase ARH3</fullName>
    </alternativeName>
    <alternativeName>
        <fullName evidence="21">[Protein ADP-ribosylarginine] hydrolase-like protein 2</fullName>
    </alternativeName>
    <alternativeName>
        <fullName evidence="20">[Protein ADP-ribosylserine] hydrolase</fullName>
    </alternativeName>
</protein>
<evidence type="ECO:0000256" key="12">
    <source>
        <dbReference type="ARBA" id="ARBA00022801"/>
    </source>
</evidence>
<dbReference type="EC" id="3.2.1.143" evidence="7"/>
<dbReference type="GO" id="GO:0005634">
    <property type="term" value="C:nucleus"/>
    <property type="evidence" value="ECO:0007669"/>
    <property type="project" value="UniProtKB-SubCell"/>
</dbReference>
<feature type="binding site" evidence="25">
    <location>
        <position position="298"/>
    </location>
    <ligand>
        <name>Mg(2+)</name>
        <dbReference type="ChEBI" id="CHEBI:18420"/>
        <label>1</label>
    </ligand>
</feature>
<evidence type="ECO:0000256" key="6">
    <source>
        <dbReference type="ARBA" id="ARBA00011245"/>
    </source>
</evidence>
<keyword evidence="16" id="KW-0539">Nucleus</keyword>
<evidence type="ECO:0000256" key="2">
    <source>
        <dbReference type="ARBA" id="ARBA00004286"/>
    </source>
</evidence>
<evidence type="ECO:0000256" key="15">
    <source>
        <dbReference type="ARBA" id="ARBA00023204"/>
    </source>
</evidence>
<feature type="binding site" evidence="25">
    <location>
        <position position="300"/>
    </location>
    <ligand>
        <name>Mg(2+)</name>
        <dbReference type="ChEBI" id="CHEBI:18420"/>
        <label>1</label>
    </ligand>
</feature>
<comment type="cofactor">
    <cofactor evidence="25">
        <name>Mg(2+)</name>
        <dbReference type="ChEBI" id="CHEBI:18420"/>
    </cofactor>
    <text evidence="25">Binds 2 magnesium ions per subunit.</text>
</comment>
<evidence type="ECO:0000256" key="21">
    <source>
        <dbReference type="ARBA" id="ARBA00042850"/>
    </source>
</evidence>
<evidence type="ECO:0000256" key="4">
    <source>
        <dbReference type="ARBA" id="ARBA00004496"/>
    </source>
</evidence>
<dbReference type="SUPFAM" id="SSF101478">
    <property type="entry name" value="ADP-ribosylglycohydrolase"/>
    <property type="match status" value="1"/>
</dbReference>
<gene>
    <name evidence="26" type="ORF">RUM43_007290</name>
</gene>
<evidence type="ECO:0000256" key="9">
    <source>
        <dbReference type="ARBA" id="ARBA00022490"/>
    </source>
</evidence>
<dbReference type="InterPro" id="IPR005502">
    <property type="entry name" value="Ribosyl_crysJ1"/>
</dbReference>
<keyword evidence="10 25" id="KW-0479">Metal-binding</keyword>
<comment type="subcellular location">
    <subcellularLocation>
        <location evidence="2">Chromosome</location>
    </subcellularLocation>
    <subcellularLocation>
        <location evidence="4">Cytoplasm</location>
    </subcellularLocation>
    <subcellularLocation>
        <location evidence="3">Mitochondrion matrix</location>
    </subcellularLocation>
    <subcellularLocation>
        <location evidence="1">Nucleus</location>
    </subcellularLocation>
</comment>
<comment type="catalytic activity">
    <reaction evidence="24">
        <text>alpha-NAD(+) + H2O = ADP-D-ribose + nicotinamide + H(+)</text>
        <dbReference type="Rhea" id="RHEA:68792"/>
        <dbReference type="ChEBI" id="CHEBI:15377"/>
        <dbReference type="ChEBI" id="CHEBI:15378"/>
        <dbReference type="ChEBI" id="CHEBI:17154"/>
        <dbReference type="ChEBI" id="CHEBI:57967"/>
        <dbReference type="ChEBI" id="CHEBI:77017"/>
    </reaction>
</comment>
<dbReference type="AlphaFoldDB" id="A0AAN8P8C1"/>
<evidence type="ECO:0000256" key="3">
    <source>
        <dbReference type="ARBA" id="ARBA00004305"/>
    </source>
</evidence>
<feature type="binding site" evidence="25">
    <location>
        <position position="62"/>
    </location>
    <ligand>
        <name>Mg(2+)</name>
        <dbReference type="ChEBI" id="CHEBI:18420"/>
        <label>1</label>
    </ligand>
</feature>
<evidence type="ECO:0000256" key="19">
    <source>
        <dbReference type="ARBA" id="ARBA00042471"/>
    </source>
</evidence>
<feature type="binding site" evidence="25">
    <location>
        <position position="301"/>
    </location>
    <ligand>
        <name>Mg(2+)</name>
        <dbReference type="ChEBI" id="CHEBI:18420"/>
        <label>1</label>
    </ligand>
</feature>
<evidence type="ECO:0000256" key="16">
    <source>
        <dbReference type="ARBA" id="ARBA00023242"/>
    </source>
</evidence>
<evidence type="ECO:0000313" key="27">
    <source>
        <dbReference type="Proteomes" id="UP001372834"/>
    </source>
</evidence>
<evidence type="ECO:0000256" key="7">
    <source>
        <dbReference type="ARBA" id="ARBA00012255"/>
    </source>
</evidence>
<evidence type="ECO:0000313" key="26">
    <source>
        <dbReference type="EMBL" id="KAK6639020.1"/>
    </source>
</evidence>
<evidence type="ECO:0000256" key="25">
    <source>
        <dbReference type="PIRSR" id="PIRSR605502-1"/>
    </source>
</evidence>